<protein>
    <submittedName>
        <fullName evidence="2">Fragment of solute:sodium symporter family transporter (C-terminal part)</fullName>
    </submittedName>
</protein>
<accession>A0A2U3K7R6</accession>
<feature type="transmembrane region" description="Helical" evidence="1">
    <location>
        <begin position="29"/>
        <end position="47"/>
    </location>
</feature>
<organism evidence="2 3">
    <name type="scientific">Candidatus Desulfosporosinus infrequens</name>
    <dbReference type="NCBI Taxonomy" id="2043169"/>
    <lineage>
        <taxon>Bacteria</taxon>
        <taxon>Bacillati</taxon>
        <taxon>Bacillota</taxon>
        <taxon>Clostridia</taxon>
        <taxon>Eubacteriales</taxon>
        <taxon>Desulfitobacteriaceae</taxon>
        <taxon>Desulfosporosinus</taxon>
    </lineage>
</organism>
<keyword evidence="1" id="KW-0812">Transmembrane</keyword>
<keyword evidence="1" id="KW-1133">Transmembrane helix</keyword>
<keyword evidence="1" id="KW-0472">Membrane</keyword>
<evidence type="ECO:0000313" key="3">
    <source>
        <dbReference type="Proteomes" id="UP000238916"/>
    </source>
</evidence>
<dbReference type="AlphaFoldDB" id="A0A2U3K7R6"/>
<dbReference type="Proteomes" id="UP000238916">
    <property type="component" value="Unassembled WGS sequence"/>
</dbReference>
<sequence>MIILFSQDTYSSVYNLVGVKAPFAFSNPALVGVPLSFIVLIIVSLFTQKSSDLKAVSGVAS</sequence>
<name>A0A2U3K7R6_9FIRM</name>
<evidence type="ECO:0000256" key="1">
    <source>
        <dbReference type="SAM" id="Phobius"/>
    </source>
</evidence>
<reference evidence="3" key="1">
    <citation type="submission" date="2018-02" db="EMBL/GenBank/DDBJ databases">
        <authorList>
            <person name="Hausmann B."/>
        </authorList>
    </citation>
    <scope>NUCLEOTIDE SEQUENCE [LARGE SCALE GENOMIC DNA]</scope>
    <source>
        <strain evidence="3">Peat soil MAG SbF1</strain>
    </source>
</reference>
<dbReference type="EMBL" id="OMOF01000058">
    <property type="protein sequence ID" value="SPF35597.1"/>
    <property type="molecule type" value="Genomic_DNA"/>
</dbReference>
<gene>
    <name evidence="2" type="ORF">SBF1_1500006</name>
</gene>
<evidence type="ECO:0000313" key="2">
    <source>
        <dbReference type="EMBL" id="SPF35597.1"/>
    </source>
</evidence>
<proteinExistence type="predicted"/>